<name>A0A9P6H117_9MICR</name>
<keyword evidence="3" id="KW-1185">Reference proteome</keyword>
<protein>
    <submittedName>
        <fullName evidence="2">UPF0160 protein</fullName>
    </submittedName>
</protein>
<evidence type="ECO:0000313" key="2">
    <source>
        <dbReference type="EMBL" id="KAF9764982.1"/>
    </source>
</evidence>
<comment type="similarity">
    <text evidence="1">Belongs to the MYG1 family.</text>
</comment>
<dbReference type="GO" id="GO:0005737">
    <property type="term" value="C:cytoplasm"/>
    <property type="evidence" value="ECO:0007669"/>
    <property type="project" value="TreeGrafter"/>
</dbReference>
<evidence type="ECO:0000256" key="1">
    <source>
        <dbReference type="ARBA" id="ARBA00010105"/>
    </source>
</evidence>
<sequence length="303" mass="35427">MKLITHNERFHFDEVLATAILKKIYPDATITRTRDMDIIKTGDIVYDVGSVFDPETMRFDHHQNSFSETYSEEYNIKLSSAGLIYKYFYEDLLKTYGVENTGDDLYDWLVKKIYKKYFLPADAVDNGVDIFGEIKPYTIYDLVANLNVLGDDLVCEEQTEQFNKAVDLVTMDLNNVINHMLDSWYYKFIEVEKMLKDHGDYLLISENYINPTLILDVEKKYNKNIIFLIFPSVGKYKIRAINENKKTFKSKVPLKKEWRGKREEELKDLIEGGYFVHNSGFIGINYTLEGAIKMCRESYEAGK</sequence>
<accession>A0A9P6H117</accession>
<evidence type="ECO:0000313" key="3">
    <source>
        <dbReference type="Proteomes" id="UP000740883"/>
    </source>
</evidence>
<organism evidence="2 3">
    <name type="scientific">Nosema granulosis</name>
    <dbReference type="NCBI Taxonomy" id="83296"/>
    <lineage>
        <taxon>Eukaryota</taxon>
        <taxon>Fungi</taxon>
        <taxon>Fungi incertae sedis</taxon>
        <taxon>Microsporidia</taxon>
        <taxon>Nosematidae</taxon>
        <taxon>Nosema</taxon>
    </lineage>
</organism>
<gene>
    <name evidence="2" type="ORF">NGRA_0095</name>
</gene>
<dbReference type="PANTHER" id="PTHR11215:SF1">
    <property type="entry name" value="MYG1 EXONUCLEASE"/>
    <property type="match status" value="1"/>
</dbReference>
<comment type="caution">
    <text evidence="2">The sequence shown here is derived from an EMBL/GenBank/DDBJ whole genome shotgun (WGS) entry which is preliminary data.</text>
</comment>
<dbReference type="OrthoDB" id="10265310at2759"/>
<dbReference type="GO" id="GO:0005634">
    <property type="term" value="C:nucleus"/>
    <property type="evidence" value="ECO:0007669"/>
    <property type="project" value="TreeGrafter"/>
</dbReference>
<proteinExistence type="inferred from homology"/>
<dbReference type="EMBL" id="SBJO01000003">
    <property type="protein sequence ID" value="KAF9764982.1"/>
    <property type="molecule type" value="Genomic_DNA"/>
</dbReference>
<reference evidence="2 3" key="1">
    <citation type="journal article" date="2020" name="Genome Biol. Evol.">
        <title>Comparative genomics of strictly vertically transmitted, feminizing microsporidia endosymbionts of amphipod crustaceans.</title>
        <authorList>
            <person name="Cormier A."/>
            <person name="Chebbi M.A."/>
            <person name="Giraud I."/>
            <person name="Wattier R."/>
            <person name="Teixeira M."/>
            <person name="Gilbert C."/>
            <person name="Rigaud T."/>
            <person name="Cordaux R."/>
        </authorList>
    </citation>
    <scope>NUCLEOTIDE SEQUENCE [LARGE SCALE GENOMIC DNA]</scope>
    <source>
        <strain evidence="2 3">Ou3-Ou53</strain>
    </source>
</reference>
<dbReference type="AlphaFoldDB" id="A0A9P6H117"/>
<dbReference type="Pfam" id="PF03690">
    <property type="entry name" value="MYG1_exonuc"/>
    <property type="match status" value="1"/>
</dbReference>
<dbReference type="Proteomes" id="UP000740883">
    <property type="component" value="Unassembled WGS sequence"/>
</dbReference>
<dbReference type="PANTHER" id="PTHR11215">
    <property type="entry name" value="METAL DEPENDENT HYDROLASE - RELATED"/>
    <property type="match status" value="1"/>
</dbReference>
<dbReference type="InterPro" id="IPR003226">
    <property type="entry name" value="MYG1_exonuclease"/>
</dbReference>